<dbReference type="KEGG" id="pfn:HZ99_01890"/>
<protein>
    <submittedName>
        <fullName evidence="1">YecA family protein</fullName>
    </submittedName>
</protein>
<dbReference type="SUPFAM" id="SSF101327">
    <property type="entry name" value="YgfB-like"/>
    <property type="match status" value="1"/>
</dbReference>
<dbReference type="AlphaFoldDB" id="A0A379ICQ4"/>
<dbReference type="NCBIfam" id="NF007704">
    <property type="entry name" value="PRK10396.1"/>
    <property type="match status" value="1"/>
</dbReference>
<name>A0A379ICQ4_PSEFL</name>
<dbReference type="NCBIfam" id="TIGR02292">
    <property type="entry name" value="ygfB_yecA"/>
    <property type="match status" value="1"/>
</dbReference>
<gene>
    <name evidence="1" type="ORF">NCTC10392_02521</name>
</gene>
<accession>A0A379ICQ4</accession>
<dbReference type="Pfam" id="PF03695">
    <property type="entry name" value="UPF0149"/>
    <property type="match status" value="1"/>
</dbReference>
<organism evidence="1 2">
    <name type="scientific">Pseudomonas fluorescens</name>
    <dbReference type="NCBI Taxonomy" id="294"/>
    <lineage>
        <taxon>Bacteria</taxon>
        <taxon>Pseudomonadati</taxon>
        <taxon>Pseudomonadota</taxon>
        <taxon>Gammaproteobacteria</taxon>
        <taxon>Pseudomonadales</taxon>
        <taxon>Pseudomonadaceae</taxon>
        <taxon>Pseudomonas</taxon>
    </lineage>
</organism>
<proteinExistence type="predicted"/>
<evidence type="ECO:0000313" key="1">
    <source>
        <dbReference type="EMBL" id="SUD30599.1"/>
    </source>
</evidence>
<dbReference type="InterPro" id="IPR036255">
    <property type="entry name" value="YgfB-like_sf"/>
</dbReference>
<dbReference type="Proteomes" id="UP000255125">
    <property type="component" value="Unassembled WGS sequence"/>
</dbReference>
<dbReference type="RefSeq" id="WP_038440913.1">
    <property type="nucleotide sequence ID" value="NZ_CP008896.1"/>
</dbReference>
<dbReference type="OrthoDB" id="570299at2"/>
<dbReference type="EMBL" id="UGUS01000002">
    <property type="protein sequence ID" value="SUD30599.1"/>
    <property type="molecule type" value="Genomic_DNA"/>
</dbReference>
<dbReference type="Gene3D" id="1.20.120.740">
    <property type="entry name" value="YgfB uncharacterised protein family UPF0149, PF03695"/>
    <property type="match status" value="1"/>
</dbReference>
<dbReference type="InterPro" id="IPR011978">
    <property type="entry name" value="YgfB-like"/>
</dbReference>
<evidence type="ECO:0000313" key="2">
    <source>
        <dbReference type="Proteomes" id="UP000255125"/>
    </source>
</evidence>
<reference evidence="1 2" key="1">
    <citation type="submission" date="2018-06" db="EMBL/GenBank/DDBJ databases">
        <authorList>
            <consortium name="Pathogen Informatics"/>
            <person name="Doyle S."/>
        </authorList>
    </citation>
    <scope>NUCLEOTIDE SEQUENCE [LARGE SCALE GENOMIC DNA]</scope>
    <source>
        <strain evidence="1 2">NCTC10392</strain>
    </source>
</reference>
<sequence length="185" mass="20668">MHDHALAPADFEFIEDILLKYGDDNSVLNLAELDGYFTALACGPAPVDVAIWFPAIWGGEHPAWESKEELGQFIDLCTRHLTNIAQQLATDAQAFKARFEQTEHQGQALTLAEEWCFGYIRGAAISQWPTLPAEQAAQLETISWCAEQDNFELPADLDVAAHQQHVARIEPAARALYAYWLSQRA</sequence>